<organism evidence="2">
    <name type="scientific">uncultured Rubrobacteraceae bacterium</name>
    <dbReference type="NCBI Taxonomy" id="349277"/>
    <lineage>
        <taxon>Bacteria</taxon>
        <taxon>Bacillati</taxon>
        <taxon>Actinomycetota</taxon>
        <taxon>Rubrobacteria</taxon>
        <taxon>Rubrobacterales</taxon>
        <taxon>Rubrobacteraceae</taxon>
        <taxon>environmental samples</taxon>
    </lineage>
</organism>
<gene>
    <name evidence="2" type="ORF">AVDCRST_MAG12-1204</name>
</gene>
<sequence>ERERWAWLRSTGRLALPGRHPAGDVLDAGRGFRGGDRQRDAAELPGRGRDPAARAARDPGRRGLPRRVRRTLPVERARREGGRPALRRRVLRPPEHGPRGLRTGMPDVQGRPARRLRPLRPRGRRKV</sequence>
<reference evidence="2" key="1">
    <citation type="submission" date="2020-02" db="EMBL/GenBank/DDBJ databases">
        <authorList>
            <person name="Meier V. D."/>
        </authorList>
    </citation>
    <scope>NUCLEOTIDE SEQUENCE</scope>
    <source>
        <strain evidence="2">AVDCRST_MAG12</strain>
    </source>
</reference>
<feature type="compositionally biased region" description="Basic residues" evidence="1">
    <location>
        <begin position="112"/>
        <end position="127"/>
    </location>
</feature>
<dbReference type="AlphaFoldDB" id="A0A6J4RUM6"/>
<accession>A0A6J4RUM6</accession>
<evidence type="ECO:0000256" key="1">
    <source>
        <dbReference type="SAM" id="MobiDB-lite"/>
    </source>
</evidence>
<feature type="non-terminal residue" evidence="2">
    <location>
        <position position="127"/>
    </location>
</feature>
<evidence type="ECO:0000313" key="2">
    <source>
        <dbReference type="EMBL" id="CAA9476440.1"/>
    </source>
</evidence>
<dbReference type="EMBL" id="CADCVK010000193">
    <property type="protein sequence ID" value="CAA9476440.1"/>
    <property type="molecule type" value="Genomic_DNA"/>
</dbReference>
<feature type="non-terminal residue" evidence="2">
    <location>
        <position position="1"/>
    </location>
</feature>
<feature type="compositionally biased region" description="Basic and acidic residues" evidence="1">
    <location>
        <begin position="33"/>
        <end position="61"/>
    </location>
</feature>
<proteinExistence type="predicted"/>
<protein>
    <submittedName>
        <fullName evidence="2">Uncharacterized protein</fullName>
    </submittedName>
</protein>
<feature type="region of interest" description="Disordered" evidence="1">
    <location>
        <begin position="14"/>
        <end position="127"/>
    </location>
</feature>
<feature type="compositionally biased region" description="Basic and acidic residues" evidence="1">
    <location>
        <begin position="72"/>
        <end position="82"/>
    </location>
</feature>
<name>A0A6J4RUM6_9ACTN</name>